<reference evidence="6" key="1">
    <citation type="submission" date="2022-12" db="EMBL/GenBank/DDBJ databases">
        <authorList>
            <person name="Wang J."/>
        </authorList>
    </citation>
    <scope>NUCLEOTIDE SEQUENCE</scope>
    <source>
        <strain evidence="6">HY-42-06</strain>
    </source>
</reference>
<dbReference type="Proteomes" id="UP001079657">
    <property type="component" value="Unassembled WGS sequence"/>
</dbReference>
<keyword evidence="7" id="KW-1185">Reference proteome</keyword>
<dbReference type="PROSITE" id="PS00211">
    <property type="entry name" value="ABC_TRANSPORTER_1"/>
    <property type="match status" value="1"/>
</dbReference>
<dbReference type="CDD" id="cd03225">
    <property type="entry name" value="ABC_cobalt_CbiO_domain1"/>
    <property type="match status" value="1"/>
</dbReference>
<dbReference type="SUPFAM" id="SSF52540">
    <property type="entry name" value="P-loop containing nucleoside triphosphate hydrolases"/>
    <property type="match status" value="1"/>
</dbReference>
<dbReference type="InterPro" id="IPR027417">
    <property type="entry name" value="P-loop_NTPase"/>
</dbReference>
<evidence type="ECO:0000313" key="7">
    <source>
        <dbReference type="Proteomes" id="UP001079657"/>
    </source>
</evidence>
<comment type="caution">
    <text evidence="6">The sequence shown here is derived from an EMBL/GenBank/DDBJ whole genome shotgun (WGS) entry which is preliminary data.</text>
</comment>
<sequence length="218" mass="24943">MCILEFEKVYFNDGKKNILKDINLKIENRDFISIVGPSGGGKSTLLKLISHLISPTEGSIHYKGNNILEYAPTELRQHCAYCYQNPHLFGNTVLENLSFPYEIRGKEVDFEKIYELLALFKMDKNYINKNVDKLSGGEKQRLALIRTLTFNPEILLLDEITSALDVDNTIIVENIIKELNKKGVTVLWITHNLEQSKKFANKLLTIEEGKIKSLEVLK</sequence>
<protein>
    <submittedName>
        <fullName evidence="6">ATP-binding cassette domain-containing protein</fullName>
    </submittedName>
</protein>
<evidence type="ECO:0000313" key="6">
    <source>
        <dbReference type="EMBL" id="MCY6370060.1"/>
    </source>
</evidence>
<dbReference type="InterPro" id="IPR003439">
    <property type="entry name" value="ABC_transporter-like_ATP-bd"/>
</dbReference>
<comment type="subcellular location">
    <subcellularLocation>
        <location evidence="1">Cell membrane</location>
        <topology evidence="1">Peripheral membrane protein</topology>
    </subcellularLocation>
</comment>
<keyword evidence="3" id="KW-0547">Nucleotide-binding</keyword>
<dbReference type="InterPro" id="IPR003593">
    <property type="entry name" value="AAA+_ATPase"/>
</dbReference>
<evidence type="ECO:0000256" key="4">
    <source>
        <dbReference type="ARBA" id="ARBA00022840"/>
    </source>
</evidence>
<evidence type="ECO:0000256" key="1">
    <source>
        <dbReference type="ARBA" id="ARBA00004202"/>
    </source>
</evidence>
<dbReference type="PANTHER" id="PTHR43423:SF1">
    <property type="entry name" value="ABC TRANSPORTER I FAMILY MEMBER 17"/>
    <property type="match status" value="1"/>
</dbReference>
<dbReference type="SMART" id="SM00382">
    <property type="entry name" value="AAA"/>
    <property type="match status" value="1"/>
</dbReference>
<keyword evidence="2" id="KW-0813">Transport</keyword>
<proteinExistence type="predicted"/>
<dbReference type="Gene3D" id="3.40.50.300">
    <property type="entry name" value="P-loop containing nucleotide triphosphate hydrolases"/>
    <property type="match status" value="1"/>
</dbReference>
<name>A0ABT4CLX8_9CLOT</name>
<evidence type="ECO:0000256" key="3">
    <source>
        <dbReference type="ARBA" id="ARBA00022741"/>
    </source>
</evidence>
<dbReference type="EMBL" id="JAPQES010000001">
    <property type="protein sequence ID" value="MCY6370060.1"/>
    <property type="molecule type" value="Genomic_DNA"/>
</dbReference>
<accession>A0ABT4CLX8</accession>
<dbReference type="Pfam" id="PF00005">
    <property type="entry name" value="ABC_tran"/>
    <property type="match status" value="1"/>
</dbReference>
<dbReference type="GO" id="GO:0005524">
    <property type="term" value="F:ATP binding"/>
    <property type="evidence" value="ECO:0007669"/>
    <property type="project" value="UniProtKB-KW"/>
</dbReference>
<dbReference type="PROSITE" id="PS50893">
    <property type="entry name" value="ABC_TRANSPORTER_2"/>
    <property type="match status" value="1"/>
</dbReference>
<dbReference type="InterPro" id="IPR017871">
    <property type="entry name" value="ABC_transporter-like_CS"/>
</dbReference>
<organism evidence="6 7">
    <name type="scientific">Clostridium ganghwense</name>
    <dbReference type="NCBI Taxonomy" id="312089"/>
    <lineage>
        <taxon>Bacteria</taxon>
        <taxon>Bacillati</taxon>
        <taxon>Bacillota</taxon>
        <taxon>Clostridia</taxon>
        <taxon>Eubacteriales</taxon>
        <taxon>Clostridiaceae</taxon>
        <taxon>Clostridium</taxon>
    </lineage>
</organism>
<gene>
    <name evidence="6" type="ORF">OXH55_05395</name>
</gene>
<feature type="domain" description="ABC transporter" evidence="5">
    <location>
        <begin position="4"/>
        <end position="216"/>
    </location>
</feature>
<dbReference type="PANTHER" id="PTHR43423">
    <property type="entry name" value="ABC TRANSPORTER I FAMILY MEMBER 17"/>
    <property type="match status" value="1"/>
</dbReference>
<dbReference type="InterPro" id="IPR015856">
    <property type="entry name" value="ABC_transpr_CbiO/EcfA_su"/>
</dbReference>
<evidence type="ECO:0000256" key="2">
    <source>
        <dbReference type="ARBA" id="ARBA00022448"/>
    </source>
</evidence>
<keyword evidence="4 6" id="KW-0067">ATP-binding</keyword>
<evidence type="ECO:0000259" key="5">
    <source>
        <dbReference type="PROSITE" id="PS50893"/>
    </source>
</evidence>